<proteinExistence type="predicted"/>
<sequence>MTFKFSDRNIFAACVGFPHFLGREDKVEIACVGFPHFLGREDKVEIVQKESVSVLNQSALVVNFSKEPVP</sequence>
<evidence type="ECO:0000313" key="2">
    <source>
        <dbReference type="Proteomes" id="UP000266861"/>
    </source>
</evidence>
<gene>
    <name evidence="1" type="ORF">Glove_283g143</name>
</gene>
<dbReference type="Proteomes" id="UP000266861">
    <property type="component" value="Unassembled WGS sequence"/>
</dbReference>
<accession>A0A397I9R1</accession>
<evidence type="ECO:0000313" key="1">
    <source>
        <dbReference type="EMBL" id="RHZ69550.1"/>
    </source>
</evidence>
<protein>
    <submittedName>
        <fullName evidence="1">Uncharacterized protein</fullName>
    </submittedName>
</protein>
<dbReference type="AlphaFoldDB" id="A0A397I9R1"/>
<organism evidence="1 2">
    <name type="scientific">Diversispora epigaea</name>
    <dbReference type="NCBI Taxonomy" id="1348612"/>
    <lineage>
        <taxon>Eukaryota</taxon>
        <taxon>Fungi</taxon>
        <taxon>Fungi incertae sedis</taxon>
        <taxon>Mucoromycota</taxon>
        <taxon>Glomeromycotina</taxon>
        <taxon>Glomeromycetes</taxon>
        <taxon>Diversisporales</taxon>
        <taxon>Diversisporaceae</taxon>
        <taxon>Diversispora</taxon>
    </lineage>
</organism>
<dbReference type="EMBL" id="PQFF01000259">
    <property type="protein sequence ID" value="RHZ69550.1"/>
    <property type="molecule type" value="Genomic_DNA"/>
</dbReference>
<keyword evidence="2" id="KW-1185">Reference proteome</keyword>
<reference evidence="1 2" key="1">
    <citation type="submission" date="2018-08" db="EMBL/GenBank/DDBJ databases">
        <title>Genome and evolution of the arbuscular mycorrhizal fungus Diversispora epigaea (formerly Glomus versiforme) and its bacterial endosymbionts.</title>
        <authorList>
            <person name="Sun X."/>
            <person name="Fei Z."/>
            <person name="Harrison M."/>
        </authorList>
    </citation>
    <scope>NUCLEOTIDE SEQUENCE [LARGE SCALE GENOMIC DNA]</scope>
    <source>
        <strain evidence="1 2">IT104</strain>
    </source>
</reference>
<comment type="caution">
    <text evidence="1">The sequence shown here is derived from an EMBL/GenBank/DDBJ whole genome shotgun (WGS) entry which is preliminary data.</text>
</comment>
<name>A0A397I9R1_9GLOM</name>